<name>A0A3P3D4I9_9RHOB</name>
<dbReference type="RefSeq" id="WP_124966836.1">
    <property type="nucleotide sequence ID" value="NZ_RRAZ01000061.1"/>
</dbReference>
<evidence type="ECO:0000313" key="2">
    <source>
        <dbReference type="Proteomes" id="UP000282125"/>
    </source>
</evidence>
<reference evidence="1 2" key="1">
    <citation type="submission" date="2018-11" db="EMBL/GenBank/DDBJ databases">
        <title>Gemmobacter sp. nov., YIM 102744-1 draft genome.</title>
        <authorList>
            <person name="Li G."/>
            <person name="Jiang Y."/>
        </authorList>
    </citation>
    <scope>NUCLEOTIDE SEQUENCE [LARGE SCALE GENOMIC DNA]</scope>
    <source>
        <strain evidence="1 2">YIM 102744-1</strain>
    </source>
</reference>
<dbReference type="AlphaFoldDB" id="A0A3P3D4I9"/>
<gene>
    <name evidence="1" type="ORF">EG244_19555</name>
</gene>
<sequence>MFYIRLSETFDSRDALEDIELPEVPAVGDIIDIDVDGAPDVLSYRILARRFRVNFLKGDQIGLERPLVLLHVEAVKPRKGMNWAAIG</sequence>
<dbReference type="Proteomes" id="UP000282125">
    <property type="component" value="Unassembled WGS sequence"/>
</dbReference>
<proteinExistence type="predicted"/>
<accession>A0A3P3D4I9</accession>
<dbReference type="EMBL" id="RRAZ01000061">
    <property type="protein sequence ID" value="RRH68322.1"/>
    <property type="molecule type" value="Genomic_DNA"/>
</dbReference>
<comment type="caution">
    <text evidence="1">The sequence shown here is derived from an EMBL/GenBank/DDBJ whole genome shotgun (WGS) entry which is preliminary data.</text>
</comment>
<evidence type="ECO:0000313" key="1">
    <source>
        <dbReference type="EMBL" id="RRH68322.1"/>
    </source>
</evidence>
<protein>
    <submittedName>
        <fullName evidence="1">Uncharacterized protein</fullName>
    </submittedName>
</protein>
<organism evidence="1 2">
    <name type="scientific">Falsigemmobacter faecalis</name>
    <dbReference type="NCBI Taxonomy" id="2488730"/>
    <lineage>
        <taxon>Bacteria</taxon>
        <taxon>Pseudomonadati</taxon>
        <taxon>Pseudomonadota</taxon>
        <taxon>Alphaproteobacteria</taxon>
        <taxon>Rhodobacterales</taxon>
        <taxon>Paracoccaceae</taxon>
        <taxon>Falsigemmobacter</taxon>
    </lineage>
</organism>
<keyword evidence="2" id="KW-1185">Reference proteome</keyword>